<evidence type="ECO:0000256" key="6">
    <source>
        <dbReference type="ARBA" id="ARBA00023180"/>
    </source>
</evidence>
<keyword evidence="2" id="KW-0812">Transmembrane</keyword>
<evidence type="ECO:0000313" key="10">
    <source>
        <dbReference type="Proteomes" id="UP000266841"/>
    </source>
</evidence>
<gene>
    <name evidence="9" type="ORF">THAOC_09354</name>
</gene>
<evidence type="ECO:0000256" key="3">
    <source>
        <dbReference type="ARBA" id="ARBA00022968"/>
    </source>
</evidence>
<evidence type="ECO:0000256" key="4">
    <source>
        <dbReference type="ARBA" id="ARBA00022989"/>
    </source>
</evidence>
<dbReference type="GO" id="GO:0042285">
    <property type="term" value="F:xylosyltransferase activity"/>
    <property type="evidence" value="ECO:0007669"/>
    <property type="project" value="TreeGrafter"/>
</dbReference>
<evidence type="ECO:0000256" key="1">
    <source>
        <dbReference type="ARBA" id="ARBA00004606"/>
    </source>
</evidence>
<keyword evidence="6" id="KW-0325">Glycoprotein</keyword>
<keyword evidence="10" id="KW-1185">Reference proteome</keyword>
<dbReference type="PANTHER" id="PTHR12270:SF52">
    <property type="entry name" value="GLYCOSYLTRANSFERASE-LIKE PROTEIN GNT13-RELATED"/>
    <property type="match status" value="1"/>
</dbReference>
<dbReference type="Proteomes" id="UP000266841">
    <property type="component" value="Unassembled WGS sequence"/>
</dbReference>
<dbReference type="Pfam" id="PF13896">
    <property type="entry name" value="Glyco_transf_49"/>
    <property type="match status" value="1"/>
</dbReference>
<evidence type="ECO:0000256" key="7">
    <source>
        <dbReference type="SAM" id="MobiDB-lite"/>
    </source>
</evidence>
<dbReference type="EMBL" id="AGNL01010132">
    <property type="protein sequence ID" value="EJK69396.1"/>
    <property type="molecule type" value="Genomic_DNA"/>
</dbReference>
<feature type="signal peptide" evidence="8">
    <location>
        <begin position="1"/>
        <end position="19"/>
    </location>
</feature>
<proteinExistence type="predicted"/>
<feature type="region of interest" description="Disordered" evidence="7">
    <location>
        <begin position="444"/>
        <end position="489"/>
    </location>
</feature>
<dbReference type="OMA" id="NRYEPYL"/>
<accession>K0T7S5</accession>
<name>K0T7S5_THAOC</name>
<comment type="caution">
    <text evidence="9">The sequence shown here is derived from an EMBL/GenBank/DDBJ whole genome shotgun (WGS) entry which is preliminary data.</text>
</comment>
<evidence type="ECO:0000256" key="5">
    <source>
        <dbReference type="ARBA" id="ARBA00023136"/>
    </source>
</evidence>
<dbReference type="GO" id="GO:0015020">
    <property type="term" value="F:glucuronosyltransferase activity"/>
    <property type="evidence" value="ECO:0007669"/>
    <property type="project" value="TreeGrafter"/>
</dbReference>
<feature type="chain" id="PRO_5003837770" evidence="8">
    <location>
        <begin position="20"/>
        <end position="489"/>
    </location>
</feature>
<protein>
    <submittedName>
        <fullName evidence="9">Uncharacterized protein</fullName>
    </submittedName>
</protein>
<organism evidence="9 10">
    <name type="scientific">Thalassiosira oceanica</name>
    <name type="common">Marine diatom</name>
    <dbReference type="NCBI Taxonomy" id="159749"/>
    <lineage>
        <taxon>Eukaryota</taxon>
        <taxon>Sar</taxon>
        <taxon>Stramenopiles</taxon>
        <taxon>Ochrophyta</taxon>
        <taxon>Bacillariophyta</taxon>
        <taxon>Coscinodiscophyceae</taxon>
        <taxon>Thalassiosirophycidae</taxon>
        <taxon>Thalassiosirales</taxon>
        <taxon>Thalassiosiraceae</taxon>
        <taxon>Thalassiosira</taxon>
    </lineage>
</organism>
<keyword evidence="8" id="KW-0732">Signal</keyword>
<dbReference type="OrthoDB" id="40401at2759"/>
<evidence type="ECO:0000313" key="9">
    <source>
        <dbReference type="EMBL" id="EJK69396.1"/>
    </source>
</evidence>
<evidence type="ECO:0000256" key="2">
    <source>
        <dbReference type="ARBA" id="ARBA00022692"/>
    </source>
</evidence>
<evidence type="ECO:0000256" key="8">
    <source>
        <dbReference type="SAM" id="SignalP"/>
    </source>
</evidence>
<dbReference type="PANTHER" id="PTHR12270">
    <property type="entry name" value="GLYCOSYLTRANSFERASE-RELATED"/>
    <property type="match status" value="1"/>
</dbReference>
<keyword evidence="4" id="KW-1133">Transmembrane helix</keyword>
<keyword evidence="3" id="KW-0735">Signal-anchor</keyword>
<dbReference type="AlphaFoldDB" id="K0T7S5"/>
<comment type="subcellular location">
    <subcellularLocation>
        <location evidence="1">Membrane</location>
        <topology evidence="1">Single-pass type II membrane protein</topology>
    </subcellularLocation>
</comment>
<dbReference type="eggNOG" id="KOG3765">
    <property type="taxonomic scope" value="Eukaryota"/>
</dbReference>
<reference evidence="9 10" key="1">
    <citation type="journal article" date="2012" name="Genome Biol.">
        <title>Genome and low-iron response of an oceanic diatom adapted to chronic iron limitation.</title>
        <authorList>
            <person name="Lommer M."/>
            <person name="Specht M."/>
            <person name="Roy A.S."/>
            <person name="Kraemer L."/>
            <person name="Andreson R."/>
            <person name="Gutowska M.A."/>
            <person name="Wolf J."/>
            <person name="Bergner S.V."/>
            <person name="Schilhabel M.B."/>
            <person name="Klostermeier U.C."/>
            <person name="Beiko R.G."/>
            <person name="Rosenstiel P."/>
            <person name="Hippler M."/>
            <person name="Laroche J."/>
        </authorList>
    </citation>
    <scope>NUCLEOTIDE SEQUENCE [LARGE SCALE GENOMIC DNA]</scope>
    <source>
        <strain evidence="9 10">CCMP1005</strain>
    </source>
</reference>
<sequence>MIVLWACLMVSILCEHTQSLDDARMDQWRQLGINIKRTLRDKKKVKAQQHEGPDLGAKPVKEPVKEPVAIASFFELSMFGNKSPSDFQRYTPDAPSCTEPLDAADVSYTLVSQLSNDRLWMVRYHCERWGDNPISIVVFSDRSSDDIKTQLIREGCYEPGLTVQVVSKSRYDPTGKEYPVNILRNMAISAVKTSHIVYADIDFWPSADLHHILSKDEMKERFAKDAKLATIIPVFQMFRRCKEYKDCQEKNIPVMPKDKDSLINLIKKREASTFDPTNIGGHGSTKYITWRDQSPATFVDLPCIKSNRYEPYLTFRYCSDLPPFQEGFTGYGKNKMTWVMQLRRTGYLFTQLGGAFLTHYPHLDSKARLEWNKKPKQMKSAYDILDADNTDFDLMKFKRARVDALFLDFKEWMDGTVEDDSRTHMCIDSLNDDVRLWVHNVKDEDGDVEEDEADDDGGGLVGNNAQPPHPKSGASTTDRSPSLEMRTSR</sequence>
<feature type="compositionally biased region" description="Acidic residues" evidence="7">
    <location>
        <begin position="444"/>
        <end position="457"/>
    </location>
</feature>
<keyword evidence="5" id="KW-0472">Membrane</keyword>
<dbReference type="GO" id="GO:0035269">
    <property type="term" value="P:protein O-linked glycosylation via mannose"/>
    <property type="evidence" value="ECO:0007669"/>
    <property type="project" value="TreeGrafter"/>
</dbReference>
<dbReference type="GO" id="GO:0016020">
    <property type="term" value="C:membrane"/>
    <property type="evidence" value="ECO:0007669"/>
    <property type="project" value="UniProtKB-SubCell"/>
</dbReference>
<dbReference type="InterPro" id="IPR051292">
    <property type="entry name" value="Xyl/GlcA_transferase"/>
</dbReference>